<feature type="domain" description="Phosphotyrosine protein phosphatase I" evidence="6">
    <location>
        <begin position="14"/>
        <end position="155"/>
    </location>
</feature>
<dbReference type="CDD" id="cd16343">
    <property type="entry name" value="LMWPTP"/>
    <property type="match status" value="1"/>
</dbReference>
<dbReference type="PANTHER" id="PTHR11717:SF7">
    <property type="entry name" value="LOW MOLECULAR WEIGHT PHOSPHOTYROSINE PROTEIN PHOSPHATASE"/>
    <property type="match status" value="1"/>
</dbReference>
<dbReference type="Pfam" id="PF01451">
    <property type="entry name" value="LMWPc"/>
    <property type="match status" value="1"/>
</dbReference>
<evidence type="ECO:0000256" key="1">
    <source>
        <dbReference type="ARBA" id="ARBA00011063"/>
    </source>
</evidence>
<feature type="active site" description="Nucleophile" evidence="5">
    <location>
        <position position="20"/>
    </location>
</feature>
<evidence type="ECO:0000256" key="3">
    <source>
        <dbReference type="ARBA" id="ARBA00022801"/>
    </source>
</evidence>
<protein>
    <recommendedName>
        <fullName evidence="2">protein-tyrosine-phosphatase</fullName>
        <ecNumber evidence="2">3.1.3.48</ecNumber>
    </recommendedName>
</protein>
<dbReference type="Gene3D" id="3.40.50.2300">
    <property type="match status" value="1"/>
</dbReference>
<dbReference type="AlphaFoldDB" id="A0A238J1M1"/>
<reference evidence="7 8" key="1">
    <citation type="submission" date="2017-05" db="EMBL/GenBank/DDBJ databases">
        <authorList>
            <person name="Song R."/>
            <person name="Chenine A.L."/>
            <person name="Ruprecht R.M."/>
        </authorList>
    </citation>
    <scope>NUCLEOTIDE SEQUENCE [LARGE SCALE GENOMIC DNA]</scope>
    <source>
        <strain evidence="7 8">CECT 8489</strain>
    </source>
</reference>
<dbReference type="EC" id="3.1.3.48" evidence="2"/>
<keyword evidence="8" id="KW-1185">Reference proteome</keyword>
<name>A0A238J1M1_9RHOB</name>
<dbReference type="PANTHER" id="PTHR11717">
    <property type="entry name" value="LOW MOLECULAR WEIGHT PROTEIN TYROSINE PHOSPHATASE"/>
    <property type="match status" value="1"/>
</dbReference>
<dbReference type="SUPFAM" id="SSF52788">
    <property type="entry name" value="Phosphotyrosine protein phosphatases I"/>
    <property type="match status" value="1"/>
</dbReference>
<dbReference type="InterPro" id="IPR023485">
    <property type="entry name" value="Ptyr_pPase"/>
</dbReference>
<keyword evidence="3 7" id="KW-0378">Hydrolase</keyword>
<dbReference type="InterPro" id="IPR017867">
    <property type="entry name" value="Tyr_phospatase_low_mol_wt"/>
</dbReference>
<organism evidence="7 8">
    <name type="scientific">Boseongicola aestuarii</name>
    <dbReference type="NCBI Taxonomy" id="1470561"/>
    <lineage>
        <taxon>Bacteria</taxon>
        <taxon>Pseudomonadati</taxon>
        <taxon>Pseudomonadota</taxon>
        <taxon>Alphaproteobacteria</taxon>
        <taxon>Rhodobacterales</taxon>
        <taxon>Paracoccaceae</taxon>
        <taxon>Boseongicola</taxon>
    </lineage>
</organism>
<dbReference type="GO" id="GO:0004725">
    <property type="term" value="F:protein tyrosine phosphatase activity"/>
    <property type="evidence" value="ECO:0007669"/>
    <property type="project" value="UniProtKB-EC"/>
</dbReference>
<proteinExistence type="inferred from homology"/>
<sequence length="158" mass="17289">MLTSRDTARKPAMRRILFVCLGNICRSPTAEAVLRAKAPHLKIDSAGTAGWHIGKPPYGPAIAAAALRNYDLSSLSARQVHSQDFQDFDLILAMDEDNLADLKRIQPEKAHATLRLFLDYAPETGQTAVPDPYFTRDFEGALDLIERASDGLIASLAP</sequence>
<feature type="active site" evidence="5">
    <location>
        <position position="26"/>
    </location>
</feature>
<evidence type="ECO:0000256" key="5">
    <source>
        <dbReference type="PIRSR" id="PIRSR617867-1"/>
    </source>
</evidence>
<keyword evidence="4" id="KW-0904">Protein phosphatase</keyword>
<feature type="active site" description="Proton donor" evidence="5">
    <location>
        <position position="131"/>
    </location>
</feature>
<evidence type="ECO:0000256" key="4">
    <source>
        <dbReference type="ARBA" id="ARBA00022912"/>
    </source>
</evidence>
<gene>
    <name evidence="7" type="primary">yfkJ</name>
    <name evidence="7" type="ORF">BOA8489_02692</name>
</gene>
<evidence type="ECO:0000313" key="8">
    <source>
        <dbReference type="Proteomes" id="UP000201838"/>
    </source>
</evidence>
<dbReference type="PRINTS" id="PR00719">
    <property type="entry name" value="LMWPTPASE"/>
</dbReference>
<dbReference type="InterPro" id="IPR036196">
    <property type="entry name" value="Ptyr_pPase_sf"/>
</dbReference>
<dbReference type="SMART" id="SM00226">
    <property type="entry name" value="LMWPc"/>
    <property type="match status" value="1"/>
</dbReference>
<evidence type="ECO:0000313" key="7">
    <source>
        <dbReference type="EMBL" id="SMX24566.1"/>
    </source>
</evidence>
<evidence type="ECO:0000256" key="2">
    <source>
        <dbReference type="ARBA" id="ARBA00013064"/>
    </source>
</evidence>
<comment type="similarity">
    <text evidence="1">Belongs to the low molecular weight phosphotyrosine protein phosphatase family.</text>
</comment>
<dbReference type="InterPro" id="IPR050438">
    <property type="entry name" value="LMW_PTPase"/>
</dbReference>
<accession>A0A238J1M1</accession>
<dbReference type="Proteomes" id="UP000201838">
    <property type="component" value="Unassembled WGS sequence"/>
</dbReference>
<dbReference type="EMBL" id="FXXQ01000009">
    <property type="protein sequence ID" value="SMX24566.1"/>
    <property type="molecule type" value="Genomic_DNA"/>
</dbReference>
<evidence type="ECO:0000259" key="6">
    <source>
        <dbReference type="SMART" id="SM00226"/>
    </source>
</evidence>